<keyword evidence="3" id="KW-1185">Reference proteome</keyword>
<feature type="compositionally biased region" description="Acidic residues" evidence="1">
    <location>
        <begin position="60"/>
        <end position="77"/>
    </location>
</feature>
<dbReference type="RefSeq" id="WP_092054407.1">
    <property type="nucleotide sequence ID" value="NZ_FNZF01000004.1"/>
</dbReference>
<feature type="compositionally biased region" description="Low complexity" evidence="1">
    <location>
        <begin position="78"/>
        <end position="100"/>
    </location>
</feature>
<name>A0A1H7ANA2_9BACL</name>
<dbReference type="OrthoDB" id="2452361at2"/>
<dbReference type="STRING" id="426757.SAMN04488127_2357"/>
<accession>A0A1H7ANA2</accession>
<evidence type="ECO:0000313" key="2">
    <source>
        <dbReference type="EMBL" id="SEJ63350.1"/>
    </source>
</evidence>
<evidence type="ECO:0000313" key="3">
    <source>
        <dbReference type="Proteomes" id="UP000199200"/>
    </source>
</evidence>
<proteinExistence type="predicted"/>
<reference evidence="3" key="1">
    <citation type="submission" date="2016-10" db="EMBL/GenBank/DDBJ databases">
        <authorList>
            <person name="Varghese N."/>
            <person name="Submissions S."/>
        </authorList>
    </citation>
    <scope>NUCLEOTIDE SEQUENCE [LARGE SCALE GENOMIC DNA]</scope>
    <source>
        <strain evidence="3">CGMCC 1.6763</strain>
    </source>
</reference>
<organism evidence="2 3">
    <name type="scientific">Bhargavaea ginsengi</name>
    <dbReference type="NCBI Taxonomy" id="426757"/>
    <lineage>
        <taxon>Bacteria</taxon>
        <taxon>Bacillati</taxon>
        <taxon>Bacillota</taxon>
        <taxon>Bacilli</taxon>
        <taxon>Bacillales</taxon>
        <taxon>Caryophanaceae</taxon>
        <taxon>Bhargavaea</taxon>
    </lineage>
</organism>
<dbReference type="Proteomes" id="UP000199200">
    <property type="component" value="Unassembled WGS sequence"/>
</dbReference>
<evidence type="ECO:0000256" key="1">
    <source>
        <dbReference type="SAM" id="MobiDB-lite"/>
    </source>
</evidence>
<feature type="region of interest" description="Disordered" evidence="1">
    <location>
        <begin position="46"/>
        <end position="172"/>
    </location>
</feature>
<gene>
    <name evidence="2" type="ORF">SAMN04488127_2357</name>
</gene>
<feature type="compositionally biased region" description="Low complexity" evidence="1">
    <location>
        <begin position="132"/>
        <end position="147"/>
    </location>
</feature>
<protein>
    <submittedName>
        <fullName evidence="2">Uncharacterized protein</fullName>
    </submittedName>
</protein>
<sequence>MKRHWKKALLGLFAVVLVVGGYLLYQFQFKEYDVADDEVEKITDEDYTIELPDGTNIGGDNDDASADEGDSDSEAGEDASASVESGAGSASGADSEATGDGSDKIVSTEGTPGGAGSAAVAGVSQTSSENQGAGNSSGSKSGSSASSGSGGSAGSGSADSTQPSGSKPTVAAIKNKYAPSFESLQSQAHGKINSLVGRAKAEYSEKKSNGESISYGYFYQKYMGAAASLEGQTDAVFNQLIGAVESELQQNGYSKEYAQSFRDQYQAEKESMRSSIISSAMNR</sequence>
<dbReference type="AlphaFoldDB" id="A0A1H7ANA2"/>
<dbReference type="EMBL" id="FNZF01000004">
    <property type="protein sequence ID" value="SEJ63350.1"/>
    <property type="molecule type" value="Genomic_DNA"/>
</dbReference>